<evidence type="ECO:0000313" key="3">
    <source>
        <dbReference type="RefSeq" id="XP_065666798.1"/>
    </source>
</evidence>
<organism evidence="2 3">
    <name type="scientific">Hydra vulgaris</name>
    <name type="common">Hydra</name>
    <name type="synonym">Hydra attenuata</name>
    <dbReference type="NCBI Taxonomy" id="6087"/>
    <lineage>
        <taxon>Eukaryota</taxon>
        <taxon>Metazoa</taxon>
        <taxon>Cnidaria</taxon>
        <taxon>Hydrozoa</taxon>
        <taxon>Hydroidolina</taxon>
        <taxon>Anthoathecata</taxon>
        <taxon>Aplanulata</taxon>
        <taxon>Hydridae</taxon>
        <taxon>Hydra</taxon>
    </lineage>
</organism>
<protein>
    <submittedName>
        <fullName evidence="3">Chromosome partition protein Smc</fullName>
    </submittedName>
</protein>
<accession>A0ABM4CXW3</accession>
<dbReference type="GeneID" id="105847297"/>
<reference evidence="3" key="1">
    <citation type="submission" date="2025-08" db="UniProtKB">
        <authorList>
            <consortium name="RefSeq"/>
        </authorList>
    </citation>
    <scope>IDENTIFICATION</scope>
</reference>
<gene>
    <name evidence="3" type="primary">LOC105847297</name>
</gene>
<keyword evidence="1" id="KW-0175">Coiled coil</keyword>
<dbReference type="RefSeq" id="XP_065666798.1">
    <property type="nucleotide sequence ID" value="XM_065810726.1"/>
</dbReference>
<feature type="coiled-coil region" evidence="1">
    <location>
        <begin position="50"/>
        <end position="77"/>
    </location>
</feature>
<feature type="coiled-coil region" evidence="1">
    <location>
        <begin position="146"/>
        <end position="187"/>
    </location>
</feature>
<keyword evidence="2" id="KW-1185">Reference proteome</keyword>
<proteinExistence type="predicted"/>
<sequence>MSENLKWKGIITQNEKLKQEMAIKSKERIIKSIVSTETDVDSEYKLHFQNLDQKREIRFLTKTVQELQAQLVVSKKRLSYAHDKLLGKVSNGEVIEDENGIQYIIVPKTHENELKKITTILKDDLQKILNESDVLQEVFESKEKHLENINARINEKKKIIANLVKENDQLKKDIVCEQSKIEKTKEKYGIVRNSLNFKSEQLKGFLKEKDEELTLLLLNNEKRSMLLAEKTCTAEHLYKQSLDECKHLEEKVTELAVKENEKLELLNHVNALQSKLLEHQKENEKCKSSIVQLKLREEKTLEEKERIANENIKEIKNKELAITKMKETNQKLSAEIKKSPKPLWK</sequence>
<feature type="coiled-coil region" evidence="1">
    <location>
        <begin position="238"/>
        <end position="335"/>
    </location>
</feature>
<name>A0ABM4CXW3_HYDVU</name>
<dbReference type="Proteomes" id="UP001652625">
    <property type="component" value="Chromosome 11"/>
</dbReference>
<evidence type="ECO:0000256" key="1">
    <source>
        <dbReference type="SAM" id="Coils"/>
    </source>
</evidence>
<evidence type="ECO:0000313" key="2">
    <source>
        <dbReference type="Proteomes" id="UP001652625"/>
    </source>
</evidence>